<name>A0A1N7K7U4_9FLAO</name>
<dbReference type="EMBL" id="FTOV01000001">
    <property type="protein sequence ID" value="SIS57640.1"/>
    <property type="molecule type" value="Genomic_DNA"/>
</dbReference>
<evidence type="ECO:0000313" key="1">
    <source>
        <dbReference type="EMBL" id="SIS57640.1"/>
    </source>
</evidence>
<evidence type="ECO:0000313" key="2">
    <source>
        <dbReference type="Proteomes" id="UP000185781"/>
    </source>
</evidence>
<protein>
    <submittedName>
        <fullName evidence="1">Uncharacterized protein</fullName>
    </submittedName>
</protein>
<dbReference type="Proteomes" id="UP000185781">
    <property type="component" value="Unassembled WGS sequence"/>
</dbReference>
<accession>A0A1N7K7U4</accession>
<reference evidence="1 2" key="1">
    <citation type="submission" date="2017-01" db="EMBL/GenBank/DDBJ databases">
        <authorList>
            <person name="Mah S.A."/>
            <person name="Swanson W.J."/>
            <person name="Moy G.W."/>
            <person name="Vacquier V.D."/>
        </authorList>
    </citation>
    <scope>NUCLEOTIDE SEQUENCE [LARGE SCALE GENOMIC DNA]</scope>
    <source>
        <strain evidence="1 2">DSM 18014</strain>
    </source>
</reference>
<dbReference type="AlphaFoldDB" id="A0A1N7K7U4"/>
<dbReference type="OrthoDB" id="1268871at2"/>
<proteinExistence type="predicted"/>
<dbReference type="STRING" id="373672.SAMN05421785_101321"/>
<organism evidence="1 2">
    <name type="scientific">Chryseobacterium gambrini</name>
    <dbReference type="NCBI Taxonomy" id="373672"/>
    <lineage>
        <taxon>Bacteria</taxon>
        <taxon>Pseudomonadati</taxon>
        <taxon>Bacteroidota</taxon>
        <taxon>Flavobacteriia</taxon>
        <taxon>Flavobacteriales</taxon>
        <taxon>Weeksellaceae</taxon>
        <taxon>Chryseobacterium group</taxon>
        <taxon>Chryseobacterium</taxon>
    </lineage>
</organism>
<dbReference type="RefSeq" id="WP_076390175.1">
    <property type="nucleotide sequence ID" value="NZ_FTOV01000001.1"/>
</dbReference>
<sequence>MLEAESYQEFFKTVSMKNICKLILVFILPILFGCKDELQRKEFLKTAKIYLSEELKNNADYKSLDSLRILKIDTLSDKDELYLYICQLYRYKHHLLSQSKSPKDLYELKYGTDDFDSQMYEDYVKLEYKSVKEKEAKFNVLRDSIDFIKKQIKHYEQILVKKDSLNLCMYEVEYSYQITNKNMITEKGETYLLFTKDMKMIEDKNLEIKNLHKFPFIK</sequence>
<gene>
    <name evidence="1" type="ORF">SAMN05421785_101321</name>
</gene>